<dbReference type="AlphaFoldDB" id="A0A401U0L1"/>
<feature type="compositionally biased region" description="Basic and acidic residues" evidence="1">
    <location>
        <begin position="114"/>
        <end position="134"/>
    </location>
</feature>
<keyword evidence="3" id="KW-1185">Reference proteome</keyword>
<feature type="region of interest" description="Disordered" evidence="1">
    <location>
        <begin position="27"/>
        <end position="156"/>
    </location>
</feature>
<protein>
    <submittedName>
        <fullName evidence="2">Uncharacterized protein</fullName>
    </submittedName>
</protein>
<evidence type="ECO:0000313" key="2">
    <source>
        <dbReference type="EMBL" id="GCC48419.1"/>
    </source>
</evidence>
<comment type="caution">
    <text evidence="2">The sequence shown here is derived from an EMBL/GenBank/DDBJ whole genome shotgun (WGS) entry which is preliminary data.</text>
</comment>
<evidence type="ECO:0000256" key="1">
    <source>
        <dbReference type="SAM" id="MobiDB-lite"/>
    </source>
</evidence>
<gene>
    <name evidence="2" type="ORF">chiPu_0032814</name>
</gene>
<evidence type="ECO:0000313" key="3">
    <source>
        <dbReference type="Proteomes" id="UP000287033"/>
    </source>
</evidence>
<accession>A0A401U0L1</accession>
<reference evidence="2 3" key="1">
    <citation type="journal article" date="2018" name="Nat. Ecol. Evol.">
        <title>Shark genomes provide insights into elasmobranch evolution and the origin of vertebrates.</title>
        <authorList>
            <person name="Hara Y"/>
            <person name="Yamaguchi K"/>
            <person name="Onimaru K"/>
            <person name="Kadota M"/>
            <person name="Koyanagi M"/>
            <person name="Keeley SD"/>
            <person name="Tatsumi K"/>
            <person name="Tanaka K"/>
            <person name="Motone F"/>
            <person name="Kageyama Y"/>
            <person name="Nozu R"/>
            <person name="Adachi N"/>
            <person name="Nishimura O"/>
            <person name="Nakagawa R"/>
            <person name="Tanegashima C"/>
            <person name="Kiyatake I"/>
            <person name="Matsumoto R"/>
            <person name="Murakumo K"/>
            <person name="Nishida K"/>
            <person name="Terakita A"/>
            <person name="Kuratani S"/>
            <person name="Sato K"/>
            <person name="Hyodo S Kuraku.S."/>
        </authorList>
    </citation>
    <scope>NUCLEOTIDE SEQUENCE [LARGE SCALE GENOMIC DNA]</scope>
</reference>
<dbReference type="Proteomes" id="UP000287033">
    <property type="component" value="Unassembled WGS sequence"/>
</dbReference>
<name>A0A401U0L1_CHIPU</name>
<feature type="compositionally biased region" description="Basic and acidic residues" evidence="1">
    <location>
        <begin position="82"/>
        <end position="107"/>
    </location>
</feature>
<proteinExistence type="predicted"/>
<sequence length="156" mass="17336">MAHRDREWREPFRSGRAHIVLSLSLQHGGAGKSGIDCDVEQREREGGKNHVAGTVDQQIEAAEVRADRGSAAARQPAQLDGKQQDQHQADPEARYRVEQRDHDRDQTIRPSAGECRHHDAKRDAAGKGDDERGCHQGHRAGQSLTDDIGDRKIVAR</sequence>
<feature type="compositionally biased region" description="Basic and acidic residues" evidence="1">
    <location>
        <begin position="39"/>
        <end position="48"/>
    </location>
</feature>
<dbReference type="EMBL" id="BEZZ01246497">
    <property type="protein sequence ID" value="GCC48419.1"/>
    <property type="molecule type" value="Genomic_DNA"/>
</dbReference>
<organism evidence="2 3">
    <name type="scientific">Chiloscyllium punctatum</name>
    <name type="common">Brownbanded bambooshark</name>
    <name type="synonym">Hemiscyllium punctatum</name>
    <dbReference type="NCBI Taxonomy" id="137246"/>
    <lineage>
        <taxon>Eukaryota</taxon>
        <taxon>Metazoa</taxon>
        <taxon>Chordata</taxon>
        <taxon>Craniata</taxon>
        <taxon>Vertebrata</taxon>
        <taxon>Chondrichthyes</taxon>
        <taxon>Elasmobranchii</taxon>
        <taxon>Galeomorphii</taxon>
        <taxon>Galeoidea</taxon>
        <taxon>Orectolobiformes</taxon>
        <taxon>Hemiscylliidae</taxon>
        <taxon>Chiloscyllium</taxon>
    </lineage>
</organism>